<dbReference type="AlphaFoldDB" id="A0A5C6A0A2"/>
<evidence type="ECO:0000313" key="2">
    <source>
        <dbReference type="EMBL" id="TWT92999.1"/>
    </source>
</evidence>
<organism evidence="2 3">
    <name type="scientific">Neorhodopirellula pilleata</name>
    <dbReference type="NCBI Taxonomy" id="2714738"/>
    <lineage>
        <taxon>Bacteria</taxon>
        <taxon>Pseudomonadati</taxon>
        <taxon>Planctomycetota</taxon>
        <taxon>Planctomycetia</taxon>
        <taxon>Pirellulales</taxon>
        <taxon>Pirellulaceae</taxon>
        <taxon>Neorhodopirellula</taxon>
    </lineage>
</organism>
<dbReference type="GO" id="GO:0016491">
    <property type="term" value="F:oxidoreductase activity"/>
    <property type="evidence" value="ECO:0007669"/>
    <property type="project" value="UniProtKB-KW"/>
</dbReference>
<evidence type="ECO:0000259" key="1">
    <source>
        <dbReference type="Pfam" id="PF03781"/>
    </source>
</evidence>
<protein>
    <submittedName>
        <fullName evidence="2">Iron(II)-dependent oxidoreductase EgtB</fullName>
        <ecNumber evidence="2">1.8.-.-</ecNumber>
    </submittedName>
</protein>
<feature type="domain" description="Sulfatase-modifying factor enzyme-like" evidence="1">
    <location>
        <begin position="192"/>
        <end position="435"/>
    </location>
</feature>
<accession>A0A5C6A0A2</accession>
<keyword evidence="3" id="KW-1185">Reference proteome</keyword>
<comment type="caution">
    <text evidence="2">The sequence shown here is derived from an EMBL/GenBank/DDBJ whole genome shotgun (WGS) entry which is preliminary data.</text>
</comment>
<dbReference type="EC" id="1.8.-.-" evidence="2"/>
<dbReference type="EMBL" id="SJPM01000010">
    <property type="protein sequence ID" value="TWT92999.1"/>
    <property type="molecule type" value="Genomic_DNA"/>
</dbReference>
<name>A0A5C6A0A2_9BACT</name>
<dbReference type="GO" id="GO:0052699">
    <property type="term" value="P:ergothioneine biosynthetic process"/>
    <property type="evidence" value="ECO:0007669"/>
    <property type="project" value="InterPro"/>
</dbReference>
<dbReference type="SUPFAM" id="SSF56436">
    <property type="entry name" value="C-type lectin-like"/>
    <property type="match status" value="1"/>
</dbReference>
<dbReference type="Pfam" id="PF03781">
    <property type="entry name" value="FGE-sulfatase"/>
    <property type="match status" value="1"/>
</dbReference>
<evidence type="ECO:0000313" key="3">
    <source>
        <dbReference type="Proteomes" id="UP000316213"/>
    </source>
</evidence>
<dbReference type="PANTHER" id="PTHR23150:SF36">
    <property type="entry name" value="HERCYNINE OXYGENASE"/>
    <property type="match status" value="1"/>
</dbReference>
<dbReference type="PANTHER" id="PTHR23150">
    <property type="entry name" value="SULFATASE MODIFYING FACTOR 1, 2"/>
    <property type="match status" value="1"/>
</dbReference>
<keyword evidence="2" id="KW-0560">Oxidoreductase</keyword>
<dbReference type="InterPro" id="IPR005532">
    <property type="entry name" value="SUMF_dom"/>
</dbReference>
<dbReference type="InterPro" id="IPR017806">
    <property type="entry name" value="EgtB"/>
</dbReference>
<gene>
    <name evidence="2" type="primary">egtB</name>
    <name evidence="2" type="ORF">Pla100_43150</name>
</gene>
<dbReference type="InterPro" id="IPR051043">
    <property type="entry name" value="Sulfatase_Mod_Factor_Kinase"/>
</dbReference>
<sequence>MSTVASGTSADSLMTSTDAADSSDTLANVYLKTRSFTDRITRTLSAEDCMVQSMDDASPTRWHLAHTTWFFETFVLKDQPDYRVFDEAFGYLFNSYYNTIGDQYPRHRRGLISRPGLETIREYRSHVDRAIRDAFDSNSLTNAQLALVQTGIQHEQQHQELILTDIKHALSCSPLWPKYDDLPFEPARTATENWIDVPSGLVTIGQQGEGFSFDNESPVHEVHLMGTRLAGDLVTCGEYREFIDDGGYERPELWLSMGWNAVQTNGWRSPLYWLQQNGAWLTFTLAGLVPLNDDWPVCHISLFEADAYARWRGMRLPTEFEWEAAAKSERNRSATRNEQPFADQLVDRGFAIHPTRSPDTLMGSVWQWTSSSYAAYPGYRPPPGAVGEYNGKFMCNQYVLRGGSVATSSDHIRTTYRNFFPADTRWQFTGIRLAK</sequence>
<reference evidence="2 3" key="1">
    <citation type="submission" date="2019-02" db="EMBL/GenBank/DDBJ databases">
        <title>Deep-cultivation of Planctomycetes and their phenomic and genomic characterization uncovers novel biology.</title>
        <authorList>
            <person name="Wiegand S."/>
            <person name="Jogler M."/>
            <person name="Boedeker C."/>
            <person name="Pinto D."/>
            <person name="Vollmers J."/>
            <person name="Rivas-Marin E."/>
            <person name="Kohn T."/>
            <person name="Peeters S.H."/>
            <person name="Heuer A."/>
            <person name="Rast P."/>
            <person name="Oberbeckmann S."/>
            <person name="Bunk B."/>
            <person name="Jeske O."/>
            <person name="Meyerdierks A."/>
            <person name="Storesund J.E."/>
            <person name="Kallscheuer N."/>
            <person name="Luecker S."/>
            <person name="Lage O.M."/>
            <person name="Pohl T."/>
            <person name="Merkel B.J."/>
            <person name="Hornburger P."/>
            <person name="Mueller R.-W."/>
            <person name="Bruemmer F."/>
            <person name="Labrenz M."/>
            <person name="Spormann A.M."/>
            <person name="Op Den Camp H."/>
            <person name="Overmann J."/>
            <person name="Amann R."/>
            <person name="Jetten M.S.M."/>
            <person name="Mascher T."/>
            <person name="Medema M.H."/>
            <person name="Devos D.P."/>
            <person name="Kaster A.-K."/>
            <person name="Ovreas L."/>
            <person name="Rohde M."/>
            <person name="Galperin M.Y."/>
            <person name="Jogler C."/>
        </authorList>
    </citation>
    <scope>NUCLEOTIDE SEQUENCE [LARGE SCALE GENOMIC DNA]</scope>
    <source>
        <strain evidence="2 3">Pla100</strain>
    </source>
</reference>
<dbReference type="Gene3D" id="3.90.1580.10">
    <property type="entry name" value="paralog of FGE (formylglycine-generating enzyme)"/>
    <property type="match status" value="1"/>
</dbReference>
<dbReference type="InterPro" id="IPR042095">
    <property type="entry name" value="SUMF_sf"/>
</dbReference>
<dbReference type="InterPro" id="IPR016187">
    <property type="entry name" value="CTDL_fold"/>
</dbReference>
<dbReference type="Proteomes" id="UP000316213">
    <property type="component" value="Unassembled WGS sequence"/>
</dbReference>
<proteinExistence type="predicted"/>
<dbReference type="NCBIfam" id="TIGR03440">
    <property type="entry name" value="egtB_TIGR03440"/>
    <property type="match status" value="1"/>
</dbReference>